<dbReference type="CDD" id="cd02440">
    <property type="entry name" value="AdoMet_MTases"/>
    <property type="match status" value="1"/>
</dbReference>
<keyword evidence="10" id="KW-1185">Reference proteome</keyword>
<dbReference type="PROSITE" id="PS50926">
    <property type="entry name" value="TRAM"/>
    <property type="match status" value="1"/>
</dbReference>
<dbReference type="InterPro" id="IPR012340">
    <property type="entry name" value="NA-bd_OB-fold"/>
</dbReference>
<feature type="binding site" evidence="6">
    <location>
        <position position="333"/>
    </location>
    <ligand>
        <name>S-adenosyl-L-methionine</name>
        <dbReference type="ChEBI" id="CHEBI:59789"/>
    </ligand>
</feature>
<accession>A0ABU0J8J6</accession>
<proteinExistence type="inferred from homology"/>
<evidence type="ECO:0000256" key="2">
    <source>
        <dbReference type="ARBA" id="ARBA00022603"/>
    </source>
</evidence>
<feature type="domain" description="TRAM" evidence="8">
    <location>
        <begin position="1"/>
        <end position="51"/>
    </location>
</feature>
<dbReference type="PROSITE" id="PS01230">
    <property type="entry name" value="TRMA_1"/>
    <property type="match status" value="1"/>
</dbReference>
<keyword evidence="1" id="KW-0004">4Fe-4S</keyword>
<keyword evidence="4 6" id="KW-0949">S-adenosyl-L-methionine</keyword>
<dbReference type="SUPFAM" id="SSF50249">
    <property type="entry name" value="Nucleic acid-binding proteins"/>
    <property type="match status" value="1"/>
</dbReference>
<keyword evidence="1" id="KW-0408">Iron</keyword>
<keyword evidence="2 6" id="KW-0489">Methyltransferase</keyword>
<comment type="caution">
    <text evidence="9">The sequence shown here is derived from an EMBL/GenBank/DDBJ whole genome shotgun (WGS) entry which is preliminary data.</text>
</comment>
<keyword evidence="1" id="KW-0479">Metal-binding</keyword>
<dbReference type="GO" id="GO:0032259">
    <property type="term" value="P:methylation"/>
    <property type="evidence" value="ECO:0007669"/>
    <property type="project" value="UniProtKB-KW"/>
</dbReference>
<name>A0ABU0J8J6_9HYPH</name>
<keyword evidence="3 6" id="KW-0808">Transferase</keyword>
<dbReference type="Gene3D" id="3.40.50.150">
    <property type="entry name" value="Vaccinia Virus protein VP39"/>
    <property type="match status" value="1"/>
</dbReference>
<dbReference type="Pfam" id="PF05958">
    <property type="entry name" value="tRNA_U5-meth_tr"/>
    <property type="match status" value="1"/>
</dbReference>
<dbReference type="PANTHER" id="PTHR11061:SF49">
    <property type="entry name" value="23S RRNA (URACIL(1939)-C(5))-METHYLTRANSFERASE RLMD"/>
    <property type="match status" value="1"/>
</dbReference>
<dbReference type="Proteomes" id="UP001242480">
    <property type="component" value="Unassembled WGS sequence"/>
</dbReference>
<dbReference type="Gene3D" id="2.40.50.140">
    <property type="entry name" value="Nucleic acid-binding proteins"/>
    <property type="match status" value="1"/>
</dbReference>
<evidence type="ECO:0000313" key="9">
    <source>
        <dbReference type="EMBL" id="MDQ0470584.1"/>
    </source>
</evidence>
<dbReference type="EMBL" id="JAUSVX010000006">
    <property type="protein sequence ID" value="MDQ0470584.1"/>
    <property type="molecule type" value="Genomic_DNA"/>
</dbReference>
<dbReference type="InterPro" id="IPR030390">
    <property type="entry name" value="MeTrfase_TrmA_AS"/>
</dbReference>
<dbReference type="RefSeq" id="WP_307274663.1">
    <property type="nucleotide sequence ID" value="NZ_JAUSVX010000006.1"/>
</dbReference>
<dbReference type="GO" id="GO:0008168">
    <property type="term" value="F:methyltransferase activity"/>
    <property type="evidence" value="ECO:0007669"/>
    <property type="project" value="UniProtKB-KW"/>
</dbReference>
<sequence>MTATLTIERLGHRGDGVARGPVFIAYALPGEIVEAEVQGERGRLLALQSASPDRIAPFCPHFTVCGGCAVQHLAESAYRAWKRGLVVEALAQAHVEAPVAELVDAHGAGRRRVVLHARAGRLGFAEARAHAIVDLDACPILVPALNAALPAARALEKQLRGLGKPLDFALTATSTGIDCDIRGAGRVDERMRLRLAELAADFDLARLAIHGDVVVERRAPLVRFGRAEVAPPPGAFLQATGAADEALSALVRQGLAGARRVVDLFSGCGTFALALADMAAIEAYDSDKPAVAALDRAARRTPGLKPARALARDLFHRPLLPDELQPFDAAVFDPPRVGALEQVRRLAGARLKRIVGVSCNPATFARDAAILIAGGFRLSAVTPVDQFRHSAHVELVGVFQR</sequence>
<feature type="binding site" evidence="6">
    <location>
        <position position="265"/>
    </location>
    <ligand>
        <name>S-adenosyl-L-methionine</name>
        <dbReference type="ChEBI" id="CHEBI:59789"/>
    </ligand>
</feature>
<dbReference type="SUPFAM" id="SSF53335">
    <property type="entry name" value="S-adenosyl-L-methionine-dependent methyltransferases"/>
    <property type="match status" value="1"/>
</dbReference>
<evidence type="ECO:0000256" key="4">
    <source>
        <dbReference type="ARBA" id="ARBA00022691"/>
    </source>
</evidence>
<evidence type="ECO:0000256" key="5">
    <source>
        <dbReference type="ARBA" id="ARBA00023014"/>
    </source>
</evidence>
<comment type="similarity">
    <text evidence="6">Belongs to the class I-like SAM-binding methyltransferase superfamily. RNA M5U methyltransferase family.</text>
</comment>
<feature type="binding site" evidence="6">
    <location>
        <position position="285"/>
    </location>
    <ligand>
        <name>S-adenosyl-L-methionine</name>
        <dbReference type="ChEBI" id="CHEBI:59789"/>
    </ligand>
</feature>
<evidence type="ECO:0000313" key="10">
    <source>
        <dbReference type="Proteomes" id="UP001242480"/>
    </source>
</evidence>
<dbReference type="EC" id="2.1.1.190" evidence="9"/>
<protein>
    <submittedName>
        <fullName evidence="9">23S rRNA (Uracil1939-C5)-methyltransferase</fullName>
        <ecNumber evidence="9">2.1.1.190</ecNumber>
    </submittedName>
</protein>
<evidence type="ECO:0000256" key="1">
    <source>
        <dbReference type="ARBA" id="ARBA00022485"/>
    </source>
</evidence>
<dbReference type="InterPro" id="IPR002792">
    <property type="entry name" value="TRAM_dom"/>
</dbReference>
<gene>
    <name evidence="9" type="ORF">QO011_003603</name>
</gene>
<evidence type="ECO:0000259" key="8">
    <source>
        <dbReference type="PROSITE" id="PS50926"/>
    </source>
</evidence>
<dbReference type="InterPro" id="IPR010280">
    <property type="entry name" value="U5_MeTrfase_fam"/>
</dbReference>
<reference evidence="9 10" key="1">
    <citation type="submission" date="2023-07" db="EMBL/GenBank/DDBJ databases">
        <title>Genomic Encyclopedia of Type Strains, Phase IV (KMG-IV): sequencing the most valuable type-strain genomes for metagenomic binning, comparative biology and taxonomic classification.</title>
        <authorList>
            <person name="Goeker M."/>
        </authorList>
    </citation>
    <scope>NUCLEOTIDE SEQUENCE [LARGE SCALE GENOMIC DNA]</scope>
    <source>
        <strain evidence="9 10">DSM 19619</strain>
    </source>
</reference>
<dbReference type="Gene3D" id="2.40.50.1070">
    <property type="match status" value="1"/>
</dbReference>
<evidence type="ECO:0000256" key="3">
    <source>
        <dbReference type="ARBA" id="ARBA00022679"/>
    </source>
</evidence>
<dbReference type="InterPro" id="IPR029063">
    <property type="entry name" value="SAM-dependent_MTases_sf"/>
</dbReference>
<feature type="active site" description="Nucleophile" evidence="6">
    <location>
        <position position="359"/>
    </location>
</feature>
<dbReference type="PROSITE" id="PS51687">
    <property type="entry name" value="SAM_MT_RNA_M5U"/>
    <property type="match status" value="1"/>
</dbReference>
<evidence type="ECO:0000256" key="7">
    <source>
        <dbReference type="PROSITE-ProRule" id="PRU10015"/>
    </source>
</evidence>
<organism evidence="9 10">
    <name type="scientific">Labrys wisconsinensis</name>
    <dbReference type="NCBI Taxonomy" id="425677"/>
    <lineage>
        <taxon>Bacteria</taxon>
        <taxon>Pseudomonadati</taxon>
        <taxon>Pseudomonadota</taxon>
        <taxon>Alphaproteobacteria</taxon>
        <taxon>Hyphomicrobiales</taxon>
        <taxon>Xanthobacteraceae</taxon>
        <taxon>Labrys</taxon>
    </lineage>
</organism>
<feature type="binding site" evidence="6">
    <location>
        <position position="238"/>
    </location>
    <ligand>
        <name>S-adenosyl-L-methionine</name>
        <dbReference type="ChEBI" id="CHEBI:59789"/>
    </ligand>
</feature>
<keyword evidence="5" id="KW-0411">Iron-sulfur</keyword>
<dbReference type="PANTHER" id="PTHR11061">
    <property type="entry name" value="RNA M5U METHYLTRANSFERASE"/>
    <property type="match status" value="1"/>
</dbReference>
<feature type="active site" evidence="7">
    <location>
        <position position="359"/>
    </location>
</feature>
<evidence type="ECO:0000256" key="6">
    <source>
        <dbReference type="PROSITE-ProRule" id="PRU01024"/>
    </source>
</evidence>